<accession>A0A0C3GBV4</accession>
<organism evidence="1 2">
    <name type="scientific">Piloderma croceum (strain F 1598)</name>
    <dbReference type="NCBI Taxonomy" id="765440"/>
    <lineage>
        <taxon>Eukaryota</taxon>
        <taxon>Fungi</taxon>
        <taxon>Dikarya</taxon>
        <taxon>Basidiomycota</taxon>
        <taxon>Agaricomycotina</taxon>
        <taxon>Agaricomycetes</taxon>
        <taxon>Agaricomycetidae</taxon>
        <taxon>Atheliales</taxon>
        <taxon>Atheliaceae</taxon>
        <taxon>Piloderma</taxon>
    </lineage>
</organism>
<dbReference type="InParanoid" id="A0A0C3GBV4"/>
<evidence type="ECO:0008006" key="3">
    <source>
        <dbReference type="Google" id="ProtNLM"/>
    </source>
</evidence>
<protein>
    <recommendedName>
        <fullName evidence="3">F-box domain-containing protein</fullName>
    </recommendedName>
</protein>
<evidence type="ECO:0000313" key="1">
    <source>
        <dbReference type="EMBL" id="KIM88111.1"/>
    </source>
</evidence>
<name>A0A0C3GBV4_PILCF</name>
<dbReference type="Proteomes" id="UP000054166">
    <property type="component" value="Unassembled WGS sequence"/>
</dbReference>
<gene>
    <name evidence="1" type="ORF">PILCRDRAFT_814013</name>
</gene>
<keyword evidence="2" id="KW-1185">Reference proteome</keyword>
<dbReference type="EMBL" id="KN832977">
    <property type="protein sequence ID" value="KIM88111.1"/>
    <property type="molecule type" value="Genomic_DNA"/>
</dbReference>
<reference evidence="2" key="2">
    <citation type="submission" date="2015-01" db="EMBL/GenBank/DDBJ databases">
        <title>Evolutionary Origins and Diversification of the Mycorrhizal Mutualists.</title>
        <authorList>
            <consortium name="DOE Joint Genome Institute"/>
            <consortium name="Mycorrhizal Genomics Consortium"/>
            <person name="Kohler A."/>
            <person name="Kuo A."/>
            <person name="Nagy L.G."/>
            <person name="Floudas D."/>
            <person name="Copeland A."/>
            <person name="Barry K.W."/>
            <person name="Cichocki N."/>
            <person name="Veneault-Fourrey C."/>
            <person name="LaButti K."/>
            <person name="Lindquist E.A."/>
            <person name="Lipzen A."/>
            <person name="Lundell T."/>
            <person name="Morin E."/>
            <person name="Murat C."/>
            <person name="Riley R."/>
            <person name="Ohm R."/>
            <person name="Sun H."/>
            <person name="Tunlid A."/>
            <person name="Henrissat B."/>
            <person name="Grigoriev I.V."/>
            <person name="Hibbett D.S."/>
            <person name="Martin F."/>
        </authorList>
    </citation>
    <scope>NUCLEOTIDE SEQUENCE [LARGE SCALE GENOMIC DNA]</scope>
    <source>
        <strain evidence="2">F 1598</strain>
    </source>
</reference>
<evidence type="ECO:0000313" key="2">
    <source>
        <dbReference type="Proteomes" id="UP000054166"/>
    </source>
</evidence>
<dbReference type="HOGENOM" id="CLU_2498643_0_0_1"/>
<dbReference type="OrthoDB" id="3159295at2759"/>
<reference evidence="1 2" key="1">
    <citation type="submission" date="2014-04" db="EMBL/GenBank/DDBJ databases">
        <authorList>
            <consortium name="DOE Joint Genome Institute"/>
            <person name="Kuo A."/>
            <person name="Tarkka M."/>
            <person name="Buscot F."/>
            <person name="Kohler A."/>
            <person name="Nagy L.G."/>
            <person name="Floudas D."/>
            <person name="Copeland A."/>
            <person name="Barry K.W."/>
            <person name="Cichocki N."/>
            <person name="Veneault-Fourrey C."/>
            <person name="LaButti K."/>
            <person name="Lindquist E.A."/>
            <person name="Lipzen A."/>
            <person name="Lundell T."/>
            <person name="Morin E."/>
            <person name="Murat C."/>
            <person name="Sun H."/>
            <person name="Tunlid A."/>
            <person name="Henrissat B."/>
            <person name="Grigoriev I.V."/>
            <person name="Hibbett D.S."/>
            <person name="Martin F."/>
            <person name="Nordberg H.P."/>
            <person name="Cantor M.N."/>
            <person name="Hua S.X."/>
        </authorList>
    </citation>
    <scope>NUCLEOTIDE SEQUENCE [LARGE SCALE GENOMIC DNA]</scope>
    <source>
        <strain evidence="1 2">F 1598</strain>
    </source>
</reference>
<dbReference type="AlphaFoldDB" id="A0A0C3GBV4"/>
<proteinExistence type="predicted"/>
<sequence length="86" mass="9619">MDRFSPFCLESLTLTSLSRIDVPLLKIISTRFRHLIKLSLSCTELLDLNCCWACLADSASSIMHSPIPDMFPTSKDLAVSTRALYP</sequence>